<dbReference type="PANTHER" id="PTHR43318">
    <property type="entry name" value="UDP-N-ACETYLGLUCOSAMINE 4,6-DEHYDRATASE"/>
    <property type="match status" value="1"/>
</dbReference>
<evidence type="ECO:0000313" key="5">
    <source>
        <dbReference type="Proteomes" id="UP000034600"/>
    </source>
</evidence>
<evidence type="ECO:0000259" key="3">
    <source>
        <dbReference type="Pfam" id="PF02719"/>
    </source>
</evidence>
<dbReference type="PANTHER" id="PTHR43318:SF1">
    <property type="entry name" value="POLYSACCHARIDE BIOSYNTHESIS PROTEIN EPSC-RELATED"/>
    <property type="match status" value="1"/>
</dbReference>
<feature type="transmembrane region" description="Helical" evidence="2">
    <location>
        <begin position="108"/>
        <end position="127"/>
    </location>
</feature>
<protein>
    <submittedName>
        <fullName evidence="4">Polysaccharide biosynthesis protein CapD</fullName>
    </submittedName>
</protein>
<dbReference type="InterPro" id="IPR036291">
    <property type="entry name" value="NAD(P)-bd_dom_sf"/>
</dbReference>
<feature type="transmembrane region" description="Helical" evidence="2">
    <location>
        <begin position="74"/>
        <end position="96"/>
    </location>
</feature>
<keyword evidence="2" id="KW-0472">Membrane</keyword>
<gene>
    <name evidence="4" type="ORF">UY32_C0035G0007</name>
</gene>
<reference evidence="4 5" key="1">
    <citation type="journal article" date="2015" name="Nature">
        <title>rRNA introns, odd ribosomes, and small enigmatic genomes across a large radiation of phyla.</title>
        <authorList>
            <person name="Brown C.T."/>
            <person name="Hug L.A."/>
            <person name="Thomas B.C."/>
            <person name="Sharon I."/>
            <person name="Castelle C.J."/>
            <person name="Singh A."/>
            <person name="Wilkins M.J."/>
            <person name="Williams K.H."/>
            <person name="Banfield J.F."/>
        </authorList>
    </citation>
    <scope>NUCLEOTIDE SEQUENCE [LARGE SCALE GENOMIC DNA]</scope>
</reference>
<dbReference type="InterPro" id="IPR003869">
    <property type="entry name" value="Polysac_CapD-like"/>
</dbReference>
<dbReference type="Pfam" id="PF13727">
    <property type="entry name" value="CoA_binding_3"/>
    <property type="match status" value="1"/>
</dbReference>
<proteinExistence type="inferred from homology"/>
<comment type="similarity">
    <text evidence="1">Belongs to the polysaccharide synthase family.</text>
</comment>
<name>A0A0G1XUR0_9BACT</name>
<accession>A0A0G1XUR0</accession>
<comment type="caution">
    <text evidence="4">The sequence shown here is derived from an EMBL/GenBank/DDBJ whole genome shotgun (WGS) entry which is preliminary data.</text>
</comment>
<keyword evidence="2" id="KW-0812">Transmembrane</keyword>
<evidence type="ECO:0000313" key="4">
    <source>
        <dbReference type="EMBL" id="KKU98050.1"/>
    </source>
</evidence>
<feature type="transmembrane region" description="Helical" evidence="2">
    <location>
        <begin position="41"/>
        <end position="62"/>
    </location>
</feature>
<dbReference type="EMBL" id="LCPO01000035">
    <property type="protein sequence ID" value="KKU98050.1"/>
    <property type="molecule type" value="Genomic_DNA"/>
</dbReference>
<sequence length="385" mass="42926">MRGRKAIVFGLADIALIALGLWLAFLLRFDGTLPLEYQGRFLYYFLILAALNIAALSSNRLYSFSWEFVSLRELNKLFLSVTYANAVFAIIVFIARENTAFFAGFPRSVIFITYFLNLIFLGAIRIAKRVWHEIVKKGPVSDAPRALIVGAGPEGEQLIRVLLKSDKAQIFPIGIVDHRPEKQGVTLHGIRVLGTVLNLPKIVKDNNVEHVIIALASAEADVIKNATKTAREAGIKDIKIIPETHELLSGRVSLADVREIEIEDLLGRNPAKLETEKIAEFVKDKIVLVTGAAGSIGSEIARQVAGFQPKKLILLDFNESGVYDLHMELIRSYPVEMLQPVIANISDRSKIFSLVKNWKPDVIFHAAAYKHVPLMEEYPEEAVQT</sequence>
<dbReference type="InterPro" id="IPR051203">
    <property type="entry name" value="Polysaccharide_Synthase-Rel"/>
</dbReference>
<feature type="transmembrane region" description="Helical" evidence="2">
    <location>
        <begin position="7"/>
        <end position="29"/>
    </location>
</feature>
<dbReference type="Gene3D" id="3.40.50.720">
    <property type="entry name" value="NAD(P)-binding Rossmann-like Domain"/>
    <property type="match status" value="2"/>
</dbReference>
<evidence type="ECO:0000256" key="1">
    <source>
        <dbReference type="ARBA" id="ARBA00007430"/>
    </source>
</evidence>
<dbReference type="SUPFAM" id="SSF51735">
    <property type="entry name" value="NAD(P)-binding Rossmann-fold domains"/>
    <property type="match status" value="2"/>
</dbReference>
<dbReference type="Proteomes" id="UP000034600">
    <property type="component" value="Unassembled WGS sequence"/>
</dbReference>
<evidence type="ECO:0000256" key="2">
    <source>
        <dbReference type="SAM" id="Phobius"/>
    </source>
</evidence>
<organism evidence="4 5">
    <name type="scientific">Candidatus Jorgensenbacteria bacterium GW2011_GWC1_48_8</name>
    <dbReference type="NCBI Taxonomy" id="1618666"/>
    <lineage>
        <taxon>Bacteria</taxon>
        <taxon>Candidatus Joergenseniibacteriota</taxon>
    </lineage>
</organism>
<dbReference type="Pfam" id="PF02719">
    <property type="entry name" value="Polysacc_synt_2"/>
    <property type="match status" value="1"/>
</dbReference>
<feature type="non-terminal residue" evidence="4">
    <location>
        <position position="385"/>
    </location>
</feature>
<keyword evidence="2" id="KW-1133">Transmembrane helix</keyword>
<dbReference type="AlphaFoldDB" id="A0A0G1XUR0"/>
<feature type="domain" description="Polysaccharide biosynthesis protein CapD-like" evidence="3">
    <location>
        <begin position="287"/>
        <end position="385"/>
    </location>
</feature>